<dbReference type="Pfam" id="PF08241">
    <property type="entry name" value="Methyltransf_11"/>
    <property type="match status" value="1"/>
</dbReference>
<keyword evidence="4" id="KW-1185">Reference proteome</keyword>
<evidence type="ECO:0000259" key="2">
    <source>
        <dbReference type="Pfam" id="PF08241"/>
    </source>
</evidence>
<dbReference type="GO" id="GO:0032259">
    <property type="term" value="P:methylation"/>
    <property type="evidence" value="ECO:0007669"/>
    <property type="project" value="UniProtKB-KW"/>
</dbReference>
<sequence length="300" mass="33728">MTAGWLRAIKTGARRRHGIVPLSAAIAALESWLDSPFGRALMEREQASVDRALNCLFGYHLMQLSISRRLDLSAASTINHRFALTPGDLNDDSRIQGRAELDSLPLPAESIDVVLLHHVLEYSQRPHQLLREASRVIIPRGHMVILGFNPWSVMGMCKPFAQLLNRKQHWRYHSLRLGRLLDWLRLLDFEPISVEHGFYRPPLARASFLDRLGWMERLGHATNFPGGAYYCVVARKEIAAMTPIRPVWSNVNPIVRLTAGKPSSSVLTQSVDETAPADVTHRQPQSGSRKSTVAQHSRTS</sequence>
<dbReference type="AlphaFoldDB" id="A0A545TVP5"/>
<gene>
    <name evidence="3" type="ORF">FKG94_09385</name>
</gene>
<dbReference type="InterPro" id="IPR029063">
    <property type="entry name" value="SAM-dependent_MTases_sf"/>
</dbReference>
<dbReference type="OrthoDB" id="6191410at2"/>
<dbReference type="CDD" id="cd02440">
    <property type="entry name" value="AdoMet_MTases"/>
    <property type="match status" value="1"/>
</dbReference>
<keyword evidence="3" id="KW-0489">Methyltransferase</keyword>
<protein>
    <submittedName>
        <fullName evidence="3">Class I SAM-dependent methyltransferase</fullName>
    </submittedName>
</protein>
<organism evidence="3 4">
    <name type="scientific">Exilibacterium tricleocarpae</name>
    <dbReference type="NCBI Taxonomy" id="2591008"/>
    <lineage>
        <taxon>Bacteria</taxon>
        <taxon>Pseudomonadati</taxon>
        <taxon>Pseudomonadota</taxon>
        <taxon>Gammaproteobacteria</taxon>
        <taxon>Cellvibrionales</taxon>
        <taxon>Cellvibrionaceae</taxon>
        <taxon>Exilibacterium</taxon>
    </lineage>
</organism>
<dbReference type="RefSeq" id="WP_142903959.1">
    <property type="nucleotide sequence ID" value="NZ_ML660091.1"/>
</dbReference>
<reference evidence="3 4" key="1">
    <citation type="submission" date="2019-06" db="EMBL/GenBank/DDBJ databases">
        <title>Whole genome sequence for Cellvibrionaceae sp. R142.</title>
        <authorList>
            <person name="Wang G."/>
        </authorList>
    </citation>
    <scope>NUCLEOTIDE SEQUENCE [LARGE SCALE GENOMIC DNA]</scope>
    <source>
        <strain evidence="3 4">R142</strain>
    </source>
</reference>
<dbReference type="InterPro" id="IPR013216">
    <property type="entry name" value="Methyltransf_11"/>
</dbReference>
<evidence type="ECO:0000256" key="1">
    <source>
        <dbReference type="SAM" id="MobiDB-lite"/>
    </source>
</evidence>
<dbReference type="GO" id="GO:0008757">
    <property type="term" value="F:S-adenosylmethionine-dependent methyltransferase activity"/>
    <property type="evidence" value="ECO:0007669"/>
    <property type="project" value="InterPro"/>
</dbReference>
<dbReference type="SUPFAM" id="SSF53335">
    <property type="entry name" value="S-adenosyl-L-methionine-dependent methyltransferases"/>
    <property type="match status" value="1"/>
</dbReference>
<feature type="region of interest" description="Disordered" evidence="1">
    <location>
        <begin position="265"/>
        <end position="300"/>
    </location>
</feature>
<evidence type="ECO:0000313" key="4">
    <source>
        <dbReference type="Proteomes" id="UP000319732"/>
    </source>
</evidence>
<dbReference type="Gene3D" id="3.40.50.150">
    <property type="entry name" value="Vaccinia Virus protein VP39"/>
    <property type="match status" value="1"/>
</dbReference>
<evidence type="ECO:0000313" key="3">
    <source>
        <dbReference type="EMBL" id="TQV81298.1"/>
    </source>
</evidence>
<accession>A0A545TVP5</accession>
<comment type="caution">
    <text evidence="3">The sequence shown here is derived from an EMBL/GenBank/DDBJ whole genome shotgun (WGS) entry which is preliminary data.</text>
</comment>
<dbReference type="Proteomes" id="UP000319732">
    <property type="component" value="Unassembled WGS sequence"/>
</dbReference>
<proteinExistence type="predicted"/>
<name>A0A545TVP5_9GAMM</name>
<feature type="compositionally biased region" description="Polar residues" evidence="1">
    <location>
        <begin position="282"/>
        <end position="300"/>
    </location>
</feature>
<feature type="domain" description="Methyltransferase type 11" evidence="2">
    <location>
        <begin position="95"/>
        <end position="145"/>
    </location>
</feature>
<keyword evidence="3" id="KW-0808">Transferase</keyword>
<dbReference type="EMBL" id="VHSG01000008">
    <property type="protein sequence ID" value="TQV81298.1"/>
    <property type="molecule type" value="Genomic_DNA"/>
</dbReference>